<proteinExistence type="predicted"/>
<sequence>MPFSPLAEPDDQEPVSAYVAEHYPDRPGTRPDLEAPRKHPARVRRAGFAVSSGTSASRRGRGSAAARGRCAAERAARRRLGTCETAGPSCACGIPAARGAWSTLPTAYDDGSFSGLSTALPLS</sequence>
<dbReference type="AlphaFoldDB" id="A0A117Q5N2"/>
<name>A0A117Q5N2_9ACTN</name>
<protein>
    <submittedName>
        <fullName evidence="2">Uncharacterized protein</fullName>
    </submittedName>
</protein>
<dbReference type="Proteomes" id="UP000053127">
    <property type="component" value="Unassembled WGS sequence"/>
</dbReference>
<feature type="compositionally biased region" description="Low complexity" evidence="1">
    <location>
        <begin position="49"/>
        <end position="69"/>
    </location>
</feature>
<organism evidence="2 3">
    <name type="scientific">Streptomyces yokosukanensis</name>
    <dbReference type="NCBI Taxonomy" id="67386"/>
    <lineage>
        <taxon>Bacteria</taxon>
        <taxon>Bacillati</taxon>
        <taxon>Actinomycetota</taxon>
        <taxon>Actinomycetes</taxon>
        <taxon>Kitasatosporales</taxon>
        <taxon>Streptomycetaceae</taxon>
        <taxon>Streptomyces</taxon>
    </lineage>
</organism>
<evidence type="ECO:0000256" key="1">
    <source>
        <dbReference type="SAM" id="MobiDB-lite"/>
    </source>
</evidence>
<keyword evidence="3" id="KW-1185">Reference proteome</keyword>
<evidence type="ECO:0000313" key="2">
    <source>
        <dbReference type="EMBL" id="KUN09584.1"/>
    </source>
</evidence>
<dbReference type="EMBL" id="LMWN01000005">
    <property type="protein sequence ID" value="KUN09584.1"/>
    <property type="molecule type" value="Genomic_DNA"/>
</dbReference>
<gene>
    <name evidence="2" type="ORF">AQI95_04505</name>
</gene>
<feature type="compositionally biased region" description="Basic and acidic residues" evidence="1">
    <location>
        <begin position="22"/>
        <end position="37"/>
    </location>
</feature>
<reference evidence="2 3" key="1">
    <citation type="submission" date="2015-10" db="EMBL/GenBank/DDBJ databases">
        <title>Draft genome sequence of Streptomyces yokosukanensis DSM 40224, type strain for the species Streptomyces yokosukanensis.</title>
        <authorList>
            <person name="Ruckert C."/>
            <person name="Winkler A."/>
            <person name="Kalinowski J."/>
            <person name="Kampfer P."/>
            <person name="Glaeser S."/>
        </authorList>
    </citation>
    <scope>NUCLEOTIDE SEQUENCE [LARGE SCALE GENOMIC DNA]</scope>
    <source>
        <strain evidence="2 3">DSM 40224</strain>
    </source>
</reference>
<dbReference type="STRING" id="67386.AQI95_04505"/>
<dbReference type="RefSeq" id="WP_067117671.1">
    <property type="nucleotide sequence ID" value="NZ_JBFACD010000042.1"/>
</dbReference>
<evidence type="ECO:0000313" key="3">
    <source>
        <dbReference type="Proteomes" id="UP000053127"/>
    </source>
</evidence>
<accession>A0A117Q5N2</accession>
<feature type="region of interest" description="Disordered" evidence="1">
    <location>
        <begin position="1"/>
        <end position="69"/>
    </location>
</feature>
<comment type="caution">
    <text evidence="2">The sequence shown here is derived from an EMBL/GenBank/DDBJ whole genome shotgun (WGS) entry which is preliminary data.</text>
</comment>